<dbReference type="Pfam" id="PF13628">
    <property type="entry name" value="DUF4142"/>
    <property type="match status" value="1"/>
</dbReference>
<evidence type="ECO:0000313" key="4">
    <source>
        <dbReference type="EMBL" id="TXK52818.1"/>
    </source>
</evidence>
<dbReference type="AlphaFoldDB" id="A0A5C8KE65"/>
<dbReference type="PANTHER" id="PTHR38593">
    <property type="entry name" value="BLR2558 PROTEIN"/>
    <property type="match status" value="1"/>
</dbReference>
<evidence type="ECO:0000256" key="1">
    <source>
        <dbReference type="SAM" id="MobiDB-lite"/>
    </source>
</evidence>
<evidence type="ECO:0000259" key="3">
    <source>
        <dbReference type="Pfam" id="PF13628"/>
    </source>
</evidence>
<dbReference type="InterPro" id="IPR012347">
    <property type="entry name" value="Ferritin-like"/>
</dbReference>
<gene>
    <name evidence="4" type="ORF">FVR03_00135</name>
</gene>
<dbReference type="RefSeq" id="WP_147919722.1">
    <property type="nucleotide sequence ID" value="NZ_VRTY01000001.1"/>
</dbReference>
<evidence type="ECO:0000313" key="5">
    <source>
        <dbReference type="Proteomes" id="UP000321926"/>
    </source>
</evidence>
<dbReference type="InterPro" id="IPR025419">
    <property type="entry name" value="DUF4142"/>
</dbReference>
<protein>
    <submittedName>
        <fullName evidence="4">DUF4142 domain-containing protein</fullName>
    </submittedName>
</protein>
<feature type="compositionally biased region" description="Basic and acidic residues" evidence="1">
    <location>
        <begin position="179"/>
        <end position="190"/>
    </location>
</feature>
<dbReference type="OrthoDB" id="883203at2"/>
<feature type="chain" id="PRO_5023045659" evidence="2">
    <location>
        <begin position="20"/>
        <end position="206"/>
    </location>
</feature>
<name>A0A5C8KE65_9BACT</name>
<organism evidence="4 5">
    <name type="scientific">Pontibacter qinzhouensis</name>
    <dbReference type="NCBI Taxonomy" id="2603253"/>
    <lineage>
        <taxon>Bacteria</taxon>
        <taxon>Pseudomonadati</taxon>
        <taxon>Bacteroidota</taxon>
        <taxon>Cytophagia</taxon>
        <taxon>Cytophagales</taxon>
        <taxon>Hymenobacteraceae</taxon>
        <taxon>Pontibacter</taxon>
    </lineage>
</organism>
<dbReference type="Proteomes" id="UP000321926">
    <property type="component" value="Unassembled WGS sequence"/>
</dbReference>
<feature type="compositionally biased region" description="Low complexity" evidence="1">
    <location>
        <begin position="191"/>
        <end position="206"/>
    </location>
</feature>
<keyword evidence="5" id="KW-1185">Reference proteome</keyword>
<feature type="signal peptide" evidence="2">
    <location>
        <begin position="1"/>
        <end position="19"/>
    </location>
</feature>
<evidence type="ECO:0000256" key="2">
    <source>
        <dbReference type="SAM" id="SignalP"/>
    </source>
</evidence>
<feature type="region of interest" description="Disordered" evidence="1">
    <location>
        <begin position="179"/>
        <end position="206"/>
    </location>
</feature>
<dbReference type="EMBL" id="VRTY01000001">
    <property type="protein sequence ID" value="TXK52818.1"/>
    <property type="molecule type" value="Genomic_DNA"/>
</dbReference>
<dbReference type="PANTHER" id="PTHR38593:SF1">
    <property type="entry name" value="BLR2558 PROTEIN"/>
    <property type="match status" value="1"/>
</dbReference>
<comment type="caution">
    <text evidence="4">The sequence shown here is derived from an EMBL/GenBank/DDBJ whole genome shotgun (WGS) entry which is preliminary data.</text>
</comment>
<feature type="domain" description="DUF4142" evidence="3">
    <location>
        <begin position="53"/>
        <end position="186"/>
    </location>
</feature>
<keyword evidence="2" id="KW-0732">Signal</keyword>
<reference evidence="4 5" key="1">
    <citation type="submission" date="2019-08" db="EMBL/GenBank/DDBJ databases">
        <authorList>
            <person name="Shi S."/>
        </authorList>
    </citation>
    <scope>NUCLEOTIDE SEQUENCE [LARGE SCALE GENOMIC DNA]</scope>
    <source>
        <strain evidence="4 5">GY10130</strain>
    </source>
</reference>
<sequence length="206" mass="22768">MKKLALTAFIASAFLFGTASCTSENKDNVDQAQETNEQAFEDTSMEDRKIDQSDFMTRAASDGMFEIEAGKLAQQKGQNAEVKKFGGQMVTDHQKASNELKALAQKKSITLPDSMSREHMDKLQSLRDKNGAEFDEEYVDAMVDAHDKAVSLFEDAAEDLEDAEVKAFASKTLPVLQQHREHAKTLDDKLGNTAGTNTNRATPSRQ</sequence>
<accession>A0A5C8KE65</accession>
<dbReference type="PROSITE" id="PS51257">
    <property type="entry name" value="PROKAR_LIPOPROTEIN"/>
    <property type="match status" value="1"/>
</dbReference>
<dbReference type="Gene3D" id="1.20.1260.10">
    <property type="match status" value="1"/>
</dbReference>
<proteinExistence type="predicted"/>